<protein>
    <submittedName>
        <fullName evidence="2">Endonuclease</fullName>
    </submittedName>
</protein>
<feature type="domain" description="Endonuclease/exonuclease/phosphatase" evidence="1">
    <location>
        <begin position="4"/>
        <end position="253"/>
    </location>
</feature>
<dbReference type="PANTHER" id="PTHR14859">
    <property type="entry name" value="CALCOFLUOR WHITE HYPERSENSITIVE PROTEIN PRECURSOR"/>
    <property type="match status" value="1"/>
</dbReference>
<gene>
    <name evidence="2" type="ORF">FPZ12_029905</name>
</gene>
<dbReference type="Proteomes" id="UP000319769">
    <property type="component" value="Unassembled WGS sequence"/>
</dbReference>
<dbReference type="GO" id="GO:0004519">
    <property type="term" value="F:endonuclease activity"/>
    <property type="evidence" value="ECO:0007669"/>
    <property type="project" value="UniProtKB-KW"/>
</dbReference>
<dbReference type="SUPFAM" id="SSF56219">
    <property type="entry name" value="DNase I-like"/>
    <property type="match status" value="1"/>
</dbReference>
<name>A0A5N0UZB8_9PSEU</name>
<proteinExistence type="predicted"/>
<dbReference type="AlphaFoldDB" id="A0A5N0UZB8"/>
<evidence type="ECO:0000313" key="2">
    <source>
        <dbReference type="EMBL" id="KAA9155404.1"/>
    </source>
</evidence>
<keyword evidence="2" id="KW-0540">Nuclease</keyword>
<dbReference type="GO" id="GO:0006506">
    <property type="term" value="P:GPI anchor biosynthetic process"/>
    <property type="evidence" value="ECO:0007669"/>
    <property type="project" value="TreeGrafter"/>
</dbReference>
<comment type="caution">
    <text evidence="2">The sequence shown here is derived from an EMBL/GenBank/DDBJ whole genome shotgun (WGS) entry which is preliminary data.</text>
</comment>
<keyword evidence="3" id="KW-1185">Reference proteome</keyword>
<dbReference type="EMBL" id="VMNW02000057">
    <property type="protein sequence ID" value="KAA9155404.1"/>
    <property type="molecule type" value="Genomic_DNA"/>
</dbReference>
<organism evidence="2 3">
    <name type="scientific">Amycolatopsis acidicola</name>
    <dbReference type="NCBI Taxonomy" id="2596893"/>
    <lineage>
        <taxon>Bacteria</taxon>
        <taxon>Bacillati</taxon>
        <taxon>Actinomycetota</taxon>
        <taxon>Actinomycetes</taxon>
        <taxon>Pseudonocardiales</taxon>
        <taxon>Pseudonocardiaceae</taxon>
        <taxon>Amycolatopsis</taxon>
    </lineage>
</organism>
<reference evidence="2" key="1">
    <citation type="submission" date="2019-09" db="EMBL/GenBank/DDBJ databases">
        <authorList>
            <person name="Teo W.F.A."/>
            <person name="Duangmal K."/>
        </authorList>
    </citation>
    <scope>NUCLEOTIDE SEQUENCE [LARGE SCALE GENOMIC DNA]</scope>
    <source>
        <strain evidence="2">K81G1</strain>
    </source>
</reference>
<keyword evidence="2" id="KW-0378">Hydrolase</keyword>
<dbReference type="OrthoDB" id="9787701at2"/>
<keyword evidence="2" id="KW-0255">Endonuclease</keyword>
<dbReference type="GO" id="GO:0016020">
    <property type="term" value="C:membrane"/>
    <property type="evidence" value="ECO:0007669"/>
    <property type="project" value="GOC"/>
</dbReference>
<dbReference type="InterPro" id="IPR036691">
    <property type="entry name" value="Endo/exonu/phosph_ase_sf"/>
</dbReference>
<dbReference type="RefSeq" id="WP_144755216.1">
    <property type="nucleotide sequence ID" value="NZ_VMNW02000057.1"/>
</dbReference>
<dbReference type="InterPro" id="IPR005135">
    <property type="entry name" value="Endo/exonuclease/phosphatase"/>
</dbReference>
<dbReference type="Gene3D" id="3.60.10.10">
    <property type="entry name" value="Endonuclease/exonuclease/phosphatase"/>
    <property type="match status" value="1"/>
</dbReference>
<sequence>MRVVTWNLWWRFGPWQQRRRAILSVLAELRPDVVGLQEVWAADGENLAGWLAGELGLHWMWEHTRHPRYWPERTGEHDADSGNAVLSRWPISDRATKALPSPRHAGRLAVYARLDTPGRPLPFFTTHLTSAAHASAVRREQVRTLAAFVAERTWRGAYPPVLTGDFNAWPDSDEIRLLGGYRTEPAAPGLVLLDAWEFAAPGTPAVTWDPRNPYVPDNSPGARIDYVFAGPGWGCSPWRAGDGPVGEVWPSDHAAVVADLTPPA</sequence>
<dbReference type="PANTHER" id="PTHR14859:SF15">
    <property type="entry name" value="ENDONUCLEASE_EXONUCLEASE_PHOSPHATASE DOMAIN-CONTAINING PROTEIN"/>
    <property type="match status" value="1"/>
</dbReference>
<evidence type="ECO:0000259" key="1">
    <source>
        <dbReference type="Pfam" id="PF03372"/>
    </source>
</evidence>
<dbReference type="InterPro" id="IPR051916">
    <property type="entry name" value="GPI-anchor_lipid_remodeler"/>
</dbReference>
<evidence type="ECO:0000313" key="3">
    <source>
        <dbReference type="Proteomes" id="UP000319769"/>
    </source>
</evidence>
<dbReference type="Pfam" id="PF03372">
    <property type="entry name" value="Exo_endo_phos"/>
    <property type="match status" value="1"/>
</dbReference>
<accession>A0A5N0UZB8</accession>